<sequence length="183" mass="20090">MIKSNEPVTRPALYSISSKTLHGKTEKIYTLLDTMPPASKPRSRELACLDAISEICQHGGCAKVKEIAKHLGITTTTATTLLCRLEEKHLIIYQRHKGAYLTPDGTAKVAENLALRKSLYDLLTMAGVPDAAAQSDAETLNRELSEGTLKTLSSWIQELRTRNTTDKKSGPAKTAEKTRNTQP</sequence>
<accession>A0ABT4IFM5</accession>
<feature type="domain" description="HTH marR-type" evidence="4">
    <location>
        <begin position="55"/>
        <end position="96"/>
    </location>
</feature>
<dbReference type="Pfam" id="PF01047">
    <property type="entry name" value="MarR"/>
    <property type="match status" value="1"/>
</dbReference>
<evidence type="ECO:0000256" key="2">
    <source>
        <dbReference type="ARBA" id="ARBA00011738"/>
    </source>
</evidence>
<dbReference type="Gene3D" id="1.10.10.10">
    <property type="entry name" value="Winged helix-like DNA-binding domain superfamily/Winged helix DNA-binding domain"/>
    <property type="match status" value="1"/>
</dbReference>
<dbReference type="SMART" id="SM00529">
    <property type="entry name" value="HTH_DTXR"/>
    <property type="match status" value="1"/>
</dbReference>
<dbReference type="EMBL" id="JAPTGB010000003">
    <property type="protein sequence ID" value="MCZ0859995.1"/>
    <property type="molecule type" value="Genomic_DNA"/>
</dbReference>
<dbReference type="Proteomes" id="UP001141422">
    <property type="component" value="Unassembled WGS sequence"/>
</dbReference>
<dbReference type="SUPFAM" id="SSF46785">
    <property type="entry name" value="Winged helix' DNA-binding domain"/>
    <property type="match status" value="1"/>
</dbReference>
<dbReference type="InterPro" id="IPR036390">
    <property type="entry name" value="WH_DNA-bd_sf"/>
</dbReference>
<dbReference type="InterPro" id="IPR036388">
    <property type="entry name" value="WH-like_DNA-bd_sf"/>
</dbReference>
<dbReference type="InterPro" id="IPR050536">
    <property type="entry name" value="DtxR_MntR_Metal-Reg"/>
</dbReference>
<reference evidence="5" key="1">
    <citation type="submission" date="2022-12" db="EMBL/GenBank/DDBJ databases">
        <title>Isolation and characterisation of novel Methanocorpusculum spp. from native Australian herbivores indicates the genus is ancestrally host-associated.</title>
        <authorList>
            <person name="Volmer J.G."/>
            <person name="Soo R.M."/>
            <person name="Evans P.N."/>
            <person name="Hoedt E.C."/>
            <person name="Astorga Alsina A.L."/>
            <person name="Woodcroft B.J."/>
            <person name="Tyson G.W."/>
            <person name="Hugenholtz P."/>
            <person name="Morrison M."/>
        </authorList>
    </citation>
    <scope>NUCLEOTIDE SEQUENCE</scope>
    <source>
        <strain evidence="5">MG</strain>
    </source>
</reference>
<comment type="caution">
    <text evidence="5">The sequence shown here is derived from an EMBL/GenBank/DDBJ whole genome shotgun (WGS) entry which is preliminary data.</text>
</comment>
<evidence type="ECO:0000313" key="6">
    <source>
        <dbReference type="Proteomes" id="UP001141422"/>
    </source>
</evidence>
<protein>
    <submittedName>
        <fullName evidence="5">MarR family transcriptional regulator</fullName>
    </submittedName>
</protein>
<dbReference type="PANTHER" id="PTHR33238:SF11">
    <property type="entry name" value="TRANSCRIPTIONAL REGULATOR MNTR"/>
    <property type="match status" value="1"/>
</dbReference>
<evidence type="ECO:0000256" key="3">
    <source>
        <dbReference type="SAM" id="MobiDB-lite"/>
    </source>
</evidence>
<dbReference type="InterPro" id="IPR000835">
    <property type="entry name" value="HTH_MarR-typ"/>
</dbReference>
<comment type="subunit">
    <text evidence="2">Homodimer.</text>
</comment>
<feature type="region of interest" description="Disordered" evidence="3">
    <location>
        <begin position="160"/>
        <end position="183"/>
    </location>
</feature>
<keyword evidence="6" id="KW-1185">Reference proteome</keyword>
<gene>
    <name evidence="5" type="ORF">O0S10_01970</name>
</gene>
<name>A0ABT4IFM5_9EURY</name>
<comment type="subcellular location">
    <subcellularLocation>
        <location evidence="1">Cytoplasm</location>
    </subcellularLocation>
</comment>
<proteinExistence type="predicted"/>
<dbReference type="InterPro" id="IPR022689">
    <property type="entry name" value="Iron_dep_repressor"/>
</dbReference>
<organism evidence="5 6">
    <name type="scientific">Methanocorpusculum petauri</name>
    <dbReference type="NCBI Taxonomy" id="3002863"/>
    <lineage>
        <taxon>Archaea</taxon>
        <taxon>Methanobacteriati</taxon>
        <taxon>Methanobacteriota</taxon>
        <taxon>Stenosarchaea group</taxon>
        <taxon>Methanomicrobia</taxon>
        <taxon>Methanomicrobiales</taxon>
        <taxon>Methanocorpusculaceae</taxon>
        <taxon>Methanocorpusculum</taxon>
    </lineage>
</organism>
<evidence type="ECO:0000256" key="1">
    <source>
        <dbReference type="ARBA" id="ARBA00004496"/>
    </source>
</evidence>
<evidence type="ECO:0000259" key="4">
    <source>
        <dbReference type="Pfam" id="PF01047"/>
    </source>
</evidence>
<dbReference type="PANTHER" id="PTHR33238">
    <property type="entry name" value="IRON (METAL) DEPENDENT REPRESSOR, DTXR FAMILY"/>
    <property type="match status" value="1"/>
</dbReference>
<evidence type="ECO:0000313" key="5">
    <source>
        <dbReference type="EMBL" id="MCZ0859995.1"/>
    </source>
</evidence>
<dbReference type="RefSeq" id="WP_268924219.1">
    <property type="nucleotide sequence ID" value="NZ_JAPTGB010000003.1"/>
</dbReference>